<organism evidence="4 5">
    <name type="scientific">Chromobacterium sinusclupearum</name>
    <dbReference type="NCBI Taxonomy" id="2077146"/>
    <lineage>
        <taxon>Bacteria</taxon>
        <taxon>Pseudomonadati</taxon>
        <taxon>Pseudomonadota</taxon>
        <taxon>Betaproteobacteria</taxon>
        <taxon>Neisseriales</taxon>
        <taxon>Chromobacteriaceae</taxon>
        <taxon>Chromobacterium</taxon>
    </lineage>
</organism>
<feature type="domain" description="Response regulatory" evidence="2">
    <location>
        <begin position="8"/>
        <end position="121"/>
    </location>
</feature>
<dbReference type="SUPFAM" id="SSF52172">
    <property type="entry name" value="CheY-like"/>
    <property type="match status" value="1"/>
</dbReference>
<dbReference type="Pfam" id="PF00072">
    <property type="entry name" value="Response_reg"/>
    <property type="match status" value="1"/>
</dbReference>
<dbReference type="Gene3D" id="2.40.50.1020">
    <property type="entry name" value="LytTr DNA-binding domain"/>
    <property type="match status" value="1"/>
</dbReference>
<reference evidence="4 5" key="1">
    <citation type="submission" date="2018-01" db="EMBL/GenBank/DDBJ databases">
        <title>Genomic Sequence of Chromobacterium MWU13-2610 from wild cranberry bogs within the Cape Cod National Seashore.</title>
        <authorList>
            <person name="O'Hara-Hanley K."/>
            <person name="Soby S."/>
            <person name="Harrison A."/>
        </authorList>
    </citation>
    <scope>NUCLEOTIDE SEQUENCE [LARGE SCALE GENOMIC DNA]</scope>
    <source>
        <strain evidence="4 5">MWU13-2610</strain>
    </source>
</reference>
<dbReference type="PROSITE" id="PS50930">
    <property type="entry name" value="HTH_LYTTR"/>
    <property type="match status" value="1"/>
</dbReference>
<dbReference type="InterPro" id="IPR001789">
    <property type="entry name" value="Sig_transdc_resp-reg_receiver"/>
</dbReference>
<evidence type="ECO:0000313" key="5">
    <source>
        <dbReference type="Proteomes" id="UP000236416"/>
    </source>
</evidence>
<dbReference type="SMART" id="SM00850">
    <property type="entry name" value="LytTR"/>
    <property type="match status" value="1"/>
</dbReference>
<dbReference type="AlphaFoldDB" id="A0A2K4MLP3"/>
<dbReference type="PANTHER" id="PTHR37299:SF1">
    <property type="entry name" value="STAGE 0 SPORULATION PROTEIN A HOMOLOG"/>
    <property type="match status" value="1"/>
</dbReference>
<dbReference type="Pfam" id="PF04397">
    <property type="entry name" value="LytTR"/>
    <property type="match status" value="1"/>
</dbReference>
<evidence type="ECO:0000259" key="2">
    <source>
        <dbReference type="PROSITE" id="PS50110"/>
    </source>
</evidence>
<dbReference type="PROSITE" id="PS50110">
    <property type="entry name" value="RESPONSE_REGULATORY"/>
    <property type="match status" value="1"/>
</dbReference>
<dbReference type="PANTHER" id="PTHR37299">
    <property type="entry name" value="TRANSCRIPTIONAL REGULATOR-RELATED"/>
    <property type="match status" value="1"/>
</dbReference>
<dbReference type="InterPro" id="IPR046947">
    <property type="entry name" value="LytR-like"/>
</dbReference>
<sequence length="245" mass="27759">MGDLSRLRVLVVDDEMLARERLRQLLGDLGVTQVHCQADSQSAQDWLARHPVDVVLLDIGMPGRDGMALARHLRQQPLPPQLIFSTAHDHYAVEAFELNAADYLLKPVRRERLAEGLRRAEARCGNPDAPPCFVVRQRGRLLNVPFSEVRYLKAELKYVTLVTRSAEYLLDEALVALEQRLGDAVLRIHRSCLVMRDTVQELNQTAVDQWQIKLRDIAQPLSVSRRQIPAIKSALASRHALRTIT</sequence>
<dbReference type="GO" id="GO:0000156">
    <property type="term" value="F:phosphorelay response regulator activity"/>
    <property type="evidence" value="ECO:0007669"/>
    <property type="project" value="InterPro"/>
</dbReference>
<keyword evidence="4" id="KW-0238">DNA-binding</keyword>
<accession>A0A2K4MLP3</accession>
<dbReference type="Gene3D" id="3.40.50.2300">
    <property type="match status" value="1"/>
</dbReference>
<dbReference type="EMBL" id="PPTF01000068">
    <property type="protein sequence ID" value="POA97996.1"/>
    <property type="molecule type" value="Genomic_DNA"/>
</dbReference>
<evidence type="ECO:0000259" key="3">
    <source>
        <dbReference type="PROSITE" id="PS50930"/>
    </source>
</evidence>
<dbReference type="GO" id="GO:0003677">
    <property type="term" value="F:DNA binding"/>
    <property type="evidence" value="ECO:0007669"/>
    <property type="project" value="UniProtKB-KW"/>
</dbReference>
<evidence type="ECO:0000256" key="1">
    <source>
        <dbReference type="PROSITE-ProRule" id="PRU00169"/>
    </source>
</evidence>
<dbReference type="RefSeq" id="WP_103320983.1">
    <property type="nucleotide sequence ID" value="NZ_PPTF01000068.1"/>
</dbReference>
<dbReference type="InterPro" id="IPR007492">
    <property type="entry name" value="LytTR_DNA-bd_dom"/>
</dbReference>
<dbReference type="Proteomes" id="UP000236416">
    <property type="component" value="Unassembled WGS sequence"/>
</dbReference>
<dbReference type="SMART" id="SM00448">
    <property type="entry name" value="REC"/>
    <property type="match status" value="1"/>
</dbReference>
<keyword evidence="1" id="KW-0597">Phosphoprotein</keyword>
<feature type="modified residue" description="4-aspartylphosphate" evidence="1">
    <location>
        <position position="58"/>
    </location>
</feature>
<gene>
    <name evidence="4" type="ORF">C2134_15240</name>
</gene>
<feature type="domain" description="HTH LytTR-type" evidence="3">
    <location>
        <begin position="133"/>
        <end position="237"/>
    </location>
</feature>
<evidence type="ECO:0000313" key="4">
    <source>
        <dbReference type="EMBL" id="POA97996.1"/>
    </source>
</evidence>
<comment type="caution">
    <text evidence="4">The sequence shown here is derived from an EMBL/GenBank/DDBJ whole genome shotgun (WGS) entry which is preliminary data.</text>
</comment>
<keyword evidence="5" id="KW-1185">Reference proteome</keyword>
<proteinExistence type="predicted"/>
<protein>
    <submittedName>
        <fullName evidence="4">DNA-binding response regulator</fullName>
    </submittedName>
</protein>
<dbReference type="InterPro" id="IPR011006">
    <property type="entry name" value="CheY-like_superfamily"/>
</dbReference>
<name>A0A2K4MLP3_9NEIS</name>